<comment type="caution">
    <text evidence="2">The sequence shown here is derived from an EMBL/GenBank/DDBJ whole genome shotgun (WGS) entry which is preliminary data.</text>
</comment>
<keyword evidence="3" id="KW-1185">Reference proteome</keyword>
<dbReference type="AlphaFoldDB" id="A0A5S3XVW2"/>
<accession>A0A5S3XVW2</accession>
<dbReference type="GO" id="GO:0016740">
    <property type="term" value="F:transferase activity"/>
    <property type="evidence" value="ECO:0007669"/>
    <property type="project" value="UniProtKB-KW"/>
</dbReference>
<reference evidence="2" key="3">
    <citation type="submission" date="2019-09" db="EMBL/GenBank/DDBJ databases">
        <title>Co-occurence of chitin degradation, pigmentation and bioactivity in marine Pseudoalteromonas.</title>
        <authorList>
            <person name="Sonnenschein E.C."/>
            <person name="Bech P.K."/>
        </authorList>
    </citation>
    <scope>NUCLEOTIDE SEQUENCE</scope>
    <source>
        <strain evidence="2">S2231</strain>
    </source>
</reference>
<protein>
    <submittedName>
        <fullName evidence="2">Aminoglycoside phosphotransferase</fullName>
    </submittedName>
</protein>
<name>A0A5S3XVW2_9GAMM</name>
<dbReference type="Proteomes" id="UP000307706">
    <property type="component" value="Unassembled WGS sequence"/>
</dbReference>
<dbReference type="SUPFAM" id="SSF56112">
    <property type="entry name" value="Protein kinase-like (PK-like)"/>
    <property type="match status" value="1"/>
</dbReference>
<dbReference type="RefSeq" id="WP_138596772.1">
    <property type="nucleotide sequence ID" value="NZ_PNCK01000030.1"/>
</dbReference>
<evidence type="ECO:0000313" key="3">
    <source>
        <dbReference type="Proteomes" id="UP000305730"/>
    </source>
</evidence>
<organism evidence="2 4">
    <name type="scientific">Pseudoalteromonas citrea</name>
    <dbReference type="NCBI Taxonomy" id="43655"/>
    <lineage>
        <taxon>Bacteria</taxon>
        <taxon>Pseudomonadati</taxon>
        <taxon>Pseudomonadota</taxon>
        <taxon>Gammaproteobacteria</taxon>
        <taxon>Alteromonadales</taxon>
        <taxon>Pseudoalteromonadaceae</taxon>
        <taxon>Pseudoalteromonas</taxon>
    </lineage>
</organism>
<sequence length="340" mass="39350">MLNDSVITWLKITLGVKSIELTPINGGANNLGIKVSSGKHSWFLKSFNKQSPNVKYKQKNEFLFSQEVYKNSLTATPKPIAINLKESVSLFSFIEGRKIEKASKNAVQQSILFFQNINLQVPPRHLNIASESPSTLAEFGNIVSYRLKKLETVTIKSEQLSTDYHKVLTLIRQRQEKLTYNLAQHWYKEQQRSVLSPSDFGFHNAIEANASLYFIDFEYAGLDTPWKVFADFFSQPTVPVDLTFAVEFLKLEQFRSLIENPEDTVKVFELTQLKWCLIMLNEFLPEVQARRIHSWNVSCLDEQRKKLQIAQLTQLEKCYDYFESIPNKIVELDKLLRDLI</sequence>
<reference evidence="3 4" key="2">
    <citation type="submission" date="2019-06" db="EMBL/GenBank/DDBJ databases">
        <title>Co-occurence of chitin degradation, pigmentation and bioactivity in marine Pseudoalteromonas.</title>
        <authorList>
            <person name="Sonnenschein E.C."/>
            <person name="Bech P.K."/>
        </authorList>
    </citation>
    <scope>NUCLEOTIDE SEQUENCE [LARGE SCALE GENOMIC DNA]</scope>
    <source>
        <strain evidence="4">S2231</strain>
        <strain evidence="1 3">S2233</strain>
    </source>
</reference>
<gene>
    <name evidence="2" type="ORF">CWB96_01930</name>
    <name evidence="1" type="ORF">CWB97_09590</name>
</gene>
<reference evidence="3 4" key="1">
    <citation type="submission" date="2017-12" db="EMBL/GenBank/DDBJ databases">
        <authorList>
            <person name="Paulsen S."/>
            <person name="Gram L.K."/>
        </authorList>
    </citation>
    <scope>NUCLEOTIDE SEQUENCE [LARGE SCALE GENOMIC DNA]</scope>
    <source>
        <strain evidence="2 4">S2231</strain>
        <strain evidence="1 3">S2233</strain>
    </source>
</reference>
<proteinExistence type="predicted"/>
<evidence type="ECO:0000313" key="4">
    <source>
        <dbReference type="Proteomes" id="UP000307706"/>
    </source>
</evidence>
<dbReference type="Proteomes" id="UP000305730">
    <property type="component" value="Unassembled WGS sequence"/>
</dbReference>
<dbReference type="EMBL" id="PNCK01000030">
    <property type="protein sequence ID" value="TMP43486.1"/>
    <property type="molecule type" value="Genomic_DNA"/>
</dbReference>
<evidence type="ECO:0000313" key="1">
    <source>
        <dbReference type="EMBL" id="TMP43486.1"/>
    </source>
</evidence>
<dbReference type="OrthoDB" id="574549at2"/>
<evidence type="ECO:0000313" key="2">
    <source>
        <dbReference type="EMBL" id="TMP62115.1"/>
    </source>
</evidence>
<dbReference type="EMBL" id="PNCL01000010">
    <property type="protein sequence ID" value="TMP62115.1"/>
    <property type="molecule type" value="Genomic_DNA"/>
</dbReference>
<dbReference type="InterPro" id="IPR011009">
    <property type="entry name" value="Kinase-like_dom_sf"/>
</dbReference>
<keyword evidence="2" id="KW-0808">Transferase</keyword>